<accession>A0A162MDW2</accession>
<sequence>MLLSGFSCDQSQPSPAPFAPLARIPSGNGAGSTGPGAAAAAAAAAALALASPPASPPQMSAPNTLGNLFTTCRSLQALLASPATASSYPVTPPQPTMCQPMLATPPLAHAPSPMKLRLRSRKASVDNSDNTATAALPTVARKRIVKRGPPPRGLNKRRRAVDDDMGRDDSDNDGDAHGSGSGDEFEASYPSSSTNYNNTTNEPVGLSLLAPSPLRRFPSSPSAGSPFASRTRAAAAAAAAATDDLALASSLPPPPPRTTATTPPRPQTPKRARIAPEALPLGLARGDFHALHADGIPDDSSRSSNNQNNNDNNNATADSDVEVERDGETWSTEEDRMLVELVLEKLKLSKTEWQDCARSLGKKDRHSLGRRWKSLMLHGDIGLKTGTRARRSKLHGTWR</sequence>
<name>A0A162MDW2_9HYPO</name>
<dbReference type="PROSITE" id="PS50090">
    <property type="entry name" value="MYB_LIKE"/>
    <property type="match status" value="1"/>
</dbReference>
<feature type="compositionally biased region" description="Pro residues" evidence="1">
    <location>
        <begin position="251"/>
        <end position="267"/>
    </location>
</feature>
<comment type="caution">
    <text evidence="3">The sequence shown here is derived from an EMBL/GenBank/DDBJ whole genome shotgun (WGS) entry which is preliminary data.</text>
</comment>
<feature type="region of interest" description="Disordered" evidence="1">
    <location>
        <begin position="247"/>
        <end position="272"/>
    </location>
</feature>
<feature type="compositionally biased region" description="Basic and acidic residues" evidence="1">
    <location>
        <begin position="160"/>
        <end position="169"/>
    </location>
</feature>
<gene>
    <name evidence="3" type="ORF">SPI_08631</name>
</gene>
<feature type="region of interest" description="Disordered" evidence="1">
    <location>
        <begin position="291"/>
        <end position="331"/>
    </location>
</feature>
<dbReference type="InterPro" id="IPR001005">
    <property type="entry name" value="SANT/Myb"/>
</dbReference>
<evidence type="ECO:0000313" key="3">
    <source>
        <dbReference type="EMBL" id="OAA54760.1"/>
    </source>
</evidence>
<feature type="compositionally biased region" description="Basic and acidic residues" evidence="1">
    <location>
        <begin position="322"/>
        <end position="331"/>
    </location>
</feature>
<reference evidence="3 4" key="1">
    <citation type="journal article" date="2016" name="Genome Biol. Evol.">
        <title>Divergent and convergent evolution of fungal pathogenicity.</title>
        <authorList>
            <person name="Shang Y."/>
            <person name="Xiao G."/>
            <person name="Zheng P."/>
            <person name="Cen K."/>
            <person name="Zhan S."/>
            <person name="Wang C."/>
        </authorList>
    </citation>
    <scope>NUCLEOTIDE SEQUENCE [LARGE SCALE GENOMIC DNA]</scope>
    <source>
        <strain evidence="3 4">RCEF 264</strain>
    </source>
</reference>
<dbReference type="Proteomes" id="UP000076874">
    <property type="component" value="Unassembled WGS sequence"/>
</dbReference>
<dbReference type="EMBL" id="AZHD01000022">
    <property type="protein sequence ID" value="OAA54760.1"/>
    <property type="molecule type" value="Genomic_DNA"/>
</dbReference>
<dbReference type="CDD" id="cd00167">
    <property type="entry name" value="SANT"/>
    <property type="match status" value="1"/>
</dbReference>
<dbReference type="OrthoDB" id="5334491at2759"/>
<proteinExistence type="predicted"/>
<feature type="region of interest" description="Disordered" evidence="1">
    <location>
        <begin position="105"/>
        <end position="228"/>
    </location>
</feature>
<feature type="domain" description="Myb-like" evidence="2">
    <location>
        <begin position="322"/>
        <end position="376"/>
    </location>
</feature>
<dbReference type="AlphaFoldDB" id="A0A162MDW2"/>
<evidence type="ECO:0000259" key="2">
    <source>
        <dbReference type="PROSITE" id="PS50090"/>
    </source>
</evidence>
<keyword evidence="4" id="KW-1185">Reference proteome</keyword>
<evidence type="ECO:0000313" key="4">
    <source>
        <dbReference type="Proteomes" id="UP000076874"/>
    </source>
</evidence>
<feature type="region of interest" description="Disordered" evidence="1">
    <location>
        <begin position="1"/>
        <end position="37"/>
    </location>
</feature>
<protein>
    <submittedName>
        <fullName evidence="3">MYB-like protein</fullName>
    </submittedName>
</protein>
<feature type="compositionally biased region" description="Low complexity" evidence="1">
    <location>
        <begin position="188"/>
        <end position="228"/>
    </location>
</feature>
<organism evidence="3 4">
    <name type="scientific">Niveomyces insectorum RCEF 264</name>
    <dbReference type="NCBI Taxonomy" id="1081102"/>
    <lineage>
        <taxon>Eukaryota</taxon>
        <taxon>Fungi</taxon>
        <taxon>Dikarya</taxon>
        <taxon>Ascomycota</taxon>
        <taxon>Pezizomycotina</taxon>
        <taxon>Sordariomycetes</taxon>
        <taxon>Hypocreomycetidae</taxon>
        <taxon>Hypocreales</taxon>
        <taxon>Cordycipitaceae</taxon>
        <taxon>Niveomyces</taxon>
    </lineage>
</organism>
<feature type="compositionally biased region" description="Low complexity" evidence="1">
    <location>
        <begin position="302"/>
        <end position="318"/>
    </location>
</feature>
<evidence type="ECO:0000256" key="1">
    <source>
        <dbReference type="SAM" id="MobiDB-lite"/>
    </source>
</evidence>